<evidence type="ECO:0000256" key="3">
    <source>
        <dbReference type="ARBA" id="ARBA00023163"/>
    </source>
</evidence>
<organism evidence="5 6">
    <name type="scientific">Marinobacter mobilis</name>
    <dbReference type="NCBI Taxonomy" id="488533"/>
    <lineage>
        <taxon>Bacteria</taxon>
        <taxon>Pseudomonadati</taxon>
        <taxon>Pseudomonadota</taxon>
        <taxon>Gammaproteobacteria</taxon>
        <taxon>Pseudomonadales</taxon>
        <taxon>Marinobacteraceae</taxon>
        <taxon>Marinobacter</taxon>
    </lineage>
</organism>
<dbReference type="EMBL" id="FNNE01000001">
    <property type="protein sequence ID" value="SDW03347.1"/>
    <property type="molecule type" value="Genomic_DNA"/>
</dbReference>
<sequence length="338" mass="37323">MAAILRVTGAWVGLLSDWLDREGLEAKALRAAVERWAGEESVPVPVWRNLLEQAVALVPGQQAPELAIGSGVRPGHVGVLGYLALASSTLGEAMLAYQRYENLFYGANLAEVSVEGGEAEIRWPREGNELGQRADGVAIAALVTFLRRQLDNPPPPSGISFLGGVSSRAEAEYEQFFECPVQWDDSHVRVRFPVTYLTEPMLSRDPALRELLDRQAQALVRALPSGSAMERQLQQVLLRLLAEGEPTLARAATAMHMSPRTLQRRLAGHGLSWQQWLDRSREQLACQYLQDPGLSLSDVALLLGFSEQSAFTRAFRRWTSTSPGRFRQSVRPLRSPAC</sequence>
<dbReference type="PANTHER" id="PTHR47894:SF1">
    <property type="entry name" value="HTH-TYPE TRANSCRIPTIONAL REGULATOR VQSM"/>
    <property type="match status" value="1"/>
</dbReference>
<dbReference type="Proteomes" id="UP000199675">
    <property type="component" value="Unassembled WGS sequence"/>
</dbReference>
<dbReference type="Gene3D" id="1.10.10.60">
    <property type="entry name" value="Homeodomain-like"/>
    <property type="match status" value="1"/>
</dbReference>
<gene>
    <name evidence="5" type="ORF">SAMN04487960_101154</name>
</gene>
<evidence type="ECO:0000313" key="6">
    <source>
        <dbReference type="Proteomes" id="UP000199675"/>
    </source>
</evidence>
<dbReference type="GO" id="GO:0005829">
    <property type="term" value="C:cytosol"/>
    <property type="evidence" value="ECO:0007669"/>
    <property type="project" value="TreeGrafter"/>
</dbReference>
<dbReference type="InterPro" id="IPR032687">
    <property type="entry name" value="AraC-type_N"/>
</dbReference>
<dbReference type="PRINTS" id="PR00032">
    <property type="entry name" value="HTHARAC"/>
</dbReference>
<protein>
    <submittedName>
        <fullName evidence="5">AraC-type DNA-binding protein</fullName>
    </submittedName>
</protein>
<feature type="domain" description="HTH araC/xylS-type" evidence="4">
    <location>
        <begin position="231"/>
        <end position="329"/>
    </location>
</feature>
<dbReference type="OrthoDB" id="5582699at2"/>
<keyword evidence="6" id="KW-1185">Reference proteome</keyword>
<name>A0A1H2Q7Y9_9GAMM</name>
<dbReference type="Pfam" id="PF12833">
    <property type="entry name" value="HTH_18"/>
    <property type="match status" value="1"/>
</dbReference>
<evidence type="ECO:0000259" key="4">
    <source>
        <dbReference type="PROSITE" id="PS01124"/>
    </source>
</evidence>
<dbReference type="SMART" id="SM00342">
    <property type="entry name" value="HTH_ARAC"/>
    <property type="match status" value="1"/>
</dbReference>
<dbReference type="Pfam" id="PF12625">
    <property type="entry name" value="Arabinose_bd"/>
    <property type="match status" value="1"/>
</dbReference>
<evidence type="ECO:0000313" key="5">
    <source>
        <dbReference type="EMBL" id="SDW03347.1"/>
    </source>
</evidence>
<dbReference type="SUPFAM" id="SSF46689">
    <property type="entry name" value="Homeodomain-like"/>
    <property type="match status" value="1"/>
</dbReference>
<dbReference type="RefSeq" id="WP_091811041.1">
    <property type="nucleotide sequence ID" value="NZ_FNNE01000001.1"/>
</dbReference>
<dbReference type="STRING" id="488533.SAMN04487960_101154"/>
<evidence type="ECO:0000256" key="2">
    <source>
        <dbReference type="ARBA" id="ARBA00023125"/>
    </source>
</evidence>
<dbReference type="InterPro" id="IPR020449">
    <property type="entry name" value="Tscrpt_reg_AraC-type_HTH"/>
</dbReference>
<dbReference type="GO" id="GO:0000976">
    <property type="term" value="F:transcription cis-regulatory region binding"/>
    <property type="evidence" value="ECO:0007669"/>
    <property type="project" value="TreeGrafter"/>
</dbReference>
<dbReference type="PROSITE" id="PS01124">
    <property type="entry name" value="HTH_ARAC_FAMILY_2"/>
    <property type="match status" value="1"/>
</dbReference>
<dbReference type="GO" id="GO:0003700">
    <property type="term" value="F:DNA-binding transcription factor activity"/>
    <property type="evidence" value="ECO:0007669"/>
    <property type="project" value="InterPro"/>
</dbReference>
<dbReference type="InterPro" id="IPR009057">
    <property type="entry name" value="Homeodomain-like_sf"/>
</dbReference>
<keyword evidence="3" id="KW-0804">Transcription</keyword>
<dbReference type="AlphaFoldDB" id="A0A1H2Q7Y9"/>
<accession>A0A1H2Q7Y9</accession>
<proteinExistence type="predicted"/>
<dbReference type="PANTHER" id="PTHR47894">
    <property type="entry name" value="HTH-TYPE TRANSCRIPTIONAL REGULATOR GADX"/>
    <property type="match status" value="1"/>
</dbReference>
<reference evidence="5 6" key="1">
    <citation type="submission" date="2016-10" db="EMBL/GenBank/DDBJ databases">
        <authorList>
            <person name="de Groot N.N."/>
        </authorList>
    </citation>
    <scope>NUCLEOTIDE SEQUENCE [LARGE SCALE GENOMIC DNA]</scope>
    <source>
        <strain evidence="5 6">CGMCC 1.7059</strain>
    </source>
</reference>
<evidence type="ECO:0000256" key="1">
    <source>
        <dbReference type="ARBA" id="ARBA00023015"/>
    </source>
</evidence>
<keyword evidence="2 5" id="KW-0238">DNA-binding</keyword>
<dbReference type="InterPro" id="IPR018060">
    <property type="entry name" value="HTH_AraC"/>
</dbReference>
<keyword evidence="1" id="KW-0805">Transcription regulation</keyword>